<organism evidence="2 3">
    <name type="scientific">Aerococcus agrisoli</name>
    <dbReference type="NCBI Taxonomy" id="2487350"/>
    <lineage>
        <taxon>Bacteria</taxon>
        <taxon>Bacillati</taxon>
        <taxon>Bacillota</taxon>
        <taxon>Bacilli</taxon>
        <taxon>Lactobacillales</taxon>
        <taxon>Aerococcaceae</taxon>
        <taxon>Aerococcus</taxon>
    </lineage>
</organism>
<dbReference type="SUPFAM" id="SSF55315">
    <property type="entry name" value="L30e-like"/>
    <property type="match status" value="1"/>
</dbReference>
<dbReference type="AlphaFoldDB" id="A0A3N4GQ19"/>
<reference evidence="2 3" key="1">
    <citation type="submission" date="2018-11" db="EMBL/GenBank/DDBJ databases">
        <title>Aerococcus sp. SJQ22, whole genome shotgun sequence.</title>
        <authorList>
            <person name="Sun L."/>
            <person name="Gao X."/>
            <person name="Chen W."/>
            <person name="Huang K."/>
        </authorList>
    </citation>
    <scope>NUCLEOTIDE SEQUENCE [LARGE SCALE GENOMIC DNA]</scope>
    <source>
        <strain evidence="2 3">SJQ22</strain>
    </source>
</reference>
<sequence length="95" mass="10448">MNNNKINLLGLAQAAGKLVSGTETVVKAVKQGTADLVIVATDVSDQTKRNIENKCEFYDIPWVQVFTTEEISIALGKKRSIVAFTDRGFVKSFQK</sequence>
<dbReference type="Gene3D" id="3.30.1330.30">
    <property type="match status" value="1"/>
</dbReference>
<feature type="domain" description="Ribosomal protein eL8/eL30/eS12/Gadd45" evidence="1">
    <location>
        <begin position="8"/>
        <end position="90"/>
    </location>
</feature>
<dbReference type="Pfam" id="PF01248">
    <property type="entry name" value="Ribosomal_L7Ae"/>
    <property type="match status" value="1"/>
</dbReference>
<dbReference type="EMBL" id="RKMG01000002">
    <property type="protein sequence ID" value="RPA64999.1"/>
    <property type="molecule type" value="Genomic_DNA"/>
</dbReference>
<proteinExistence type="predicted"/>
<keyword evidence="3" id="KW-1185">Reference proteome</keyword>
<name>A0A3N4GQ19_9LACT</name>
<dbReference type="Proteomes" id="UP000273977">
    <property type="component" value="Unassembled WGS sequence"/>
</dbReference>
<evidence type="ECO:0000313" key="2">
    <source>
        <dbReference type="EMBL" id="RPA64999.1"/>
    </source>
</evidence>
<protein>
    <recommendedName>
        <fullName evidence="1">Ribosomal protein eL8/eL30/eS12/Gadd45 domain-containing protein</fullName>
    </recommendedName>
</protein>
<dbReference type="InterPro" id="IPR029064">
    <property type="entry name" value="Ribosomal_eL30-like_sf"/>
</dbReference>
<dbReference type="RefSeq" id="WP_123779106.1">
    <property type="nucleotide sequence ID" value="NZ_RKMG01000002.1"/>
</dbReference>
<comment type="caution">
    <text evidence="2">The sequence shown here is derived from an EMBL/GenBank/DDBJ whole genome shotgun (WGS) entry which is preliminary data.</text>
</comment>
<accession>A0A3N4GQ19</accession>
<evidence type="ECO:0000313" key="3">
    <source>
        <dbReference type="Proteomes" id="UP000273977"/>
    </source>
</evidence>
<gene>
    <name evidence="2" type="ORF">EF384_00880</name>
</gene>
<dbReference type="InterPro" id="IPR004038">
    <property type="entry name" value="Ribosomal_eL8/eL30/eS12/Gad45"/>
</dbReference>
<dbReference type="OrthoDB" id="9794863at2"/>
<evidence type="ECO:0000259" key="1">
    <source>
        <dbReference type="Pfam" id="PF01248"/>
    </source>
</evidence>